<dbReference type="SUPFAM" id="SSF53756">
    <property type="entry name" value="UDP-Glycosyltransferase/glycogen phosphorylase"/>
    <property type="match status" value="1"/>
</dbReference>
<name>A0A5C6B8X0_9PLAN</name>
<dbReference type="Proteomes" id="UP000320735">
    <property type="component" value="Unassembled WGS sequence"/>
</dbReference>
<proteinExistence type="predicted"/>
<keyword evidence="4" id="KW-1185">Reference proteome</keyword>
<dbReference type="AlphaFoldDB" id="A0A5C6B8X0"/>
<dbReference type="Gene3D" id="3.40.50.2000">
    <property type="entry name" value="Glycogen Phosphorylase B"/>
    <property type="match status" value="2"/>
</dbReference>
<dbReference type="GO" id="GO:0016757">
    <property type="term" value="F:glycosyltransferase activity"/>
    <property type="evidence" value="ECO:0007669"/>
    <property type="project" value="UniProtKB-KW"/>
</dbReference>
<feature type="domain" description="Glycosyl transferase family 1" evidence="1">
    <location>
        <begin position="213"/>
        <end position="367"/>
    </location>
</feature>
<dbReference type="PANTHER" id="PTHR12526:SF638">
    <property type="entry name" value="SPORE COAT PROTEIN SA"/>
    <property type="match status" value="1"/>
</dbReference>
<reference evidence="3 4" key="1">
    <citation type="submission" date="2019-02" db="EMBL/GenBank/DDBJ databases">
        <title>Deep-cultivation of Planctomycetes and their phenomic and genomic characterization uncovers novel biology.</title>
        <authorList>
            <person name="Wiegand S."/>
            <person name="Jogler M."/>
            <person name="Boedeker C."/>
            <person name="Pinto D."/>
            <person name="Vollmers J."/>
            <person name="Rivas-Marin E."/>
            <person name="Kohn T."/>
            <person name="Peeters S.H."/>
            <person name="Heuer A."/>
            <person name="Rast P."/>
            <person name="Oberbeckmann S."/>
            <person name="Bunk B."/>
            <person name="Jeske O."/>
            <person name="Meyerdierks A."/>
            <person name="Storesund J.E."/>
            <person name="Kallscheuer N."/>
            <person name="Luecker S."/>
            <person name="Lage O.M."/>
            <person name="Pohl T."/>
            <person name="Merkel B.J."/>
            <person name="Hornburger P."/>
            <person name="Mueller R.-W."/>
            <person name="Bruemmer F."/>
            <person name="Labrenz M."/>
            <person name="Spormann A.M."/>
            <person name="Op Den Camp H."/>
            <person name="Overmann J."/>
            <person name="Amann R."/>
            <person name="Jetten M.S.M."/>
            <person name="Mascher T."/>
            <person name="Medema M.H."/>
            <person name="Devos D.P."/>
            <person name="Kaster A.-K."/>
            <person name="Ovreas L."/>
            <person name="Rohde M."/>
            <person name="Galperin M.Y."/>
            <person name="Jogler C."/>
        </authorList>
    </citation>
    <scope>NUCLEOTIDE SEQUENCE [LARGE SCALE GENOMIC DNA]</scope>
    <source>
        <strain evidence="3 4">CA54</strain>
    </source>
</reference>
<dbReference type="EMBL" id="SJPP01000003">
    <property type="protein sequence ID" value="TWU06964.1"/>
    <property type="molecule type" value="Genomic_DNA"/>
</dbReference>
<keyword evidence="3" id="KW-0328">Glycosyltransferase</keyword>
<feature type="domain" description="Glycosyltransferase subfamily 4-like N-terminal" evidence="2">
    <location>
        <begin position="14"/>
        <end position="197"/>
    </location>
</feature>
<dbReference type="EC" id="2.4.1.301" evidence="3"/>
<sequence>MKILHINAHLNFQGGIETYLLSLMPRLEELGHSQVVAFSEGHAELAPHAHQIQGLSDFGAKAEKAGYARFSRLLEAERPDVVHLHNIHNIGPIRACLDTVPTVVTAHDYRYICPASNFYFRRTAEVCPSNCGPHCFSNAVVKRCLTPRPGIAWNYYRRVKWIAANSHRFANVIAPSGYAASRYVQSGFSTDQVDVLPYFCPMLPEATPRSLPDQQNIVFLGRLSENKGVRYFIEALGLLPESVRGLVVGNLNSARTDELQNLATQSNCRGRLEMRAWAGRDEIRSIIKNASLLVFPSIWAETLGIVGLEALACGVPAVASDIGGVREWLHHGENGLLVPPKDKHAFAEAIREILDNPQRAQQMGERGIALVKSKFSVERHLDGLVDIYTEACGKEKDEVAKSMTSELEHRVSDAV</sequence>
<dbReference type="InterPro" id="IPR028098">
    <property type="entry name" value="Glyco_trans_4-like_N"/>
</dbReference>
<dbReference type="InterPro" id="IPR001296">
    <property type="entry name" value="Glyco_trans_1"/>
</dbReference>
<comment type="caution">
    <text evidence="3">The sequence shown here is derived from an EMBL/GenBank/DDBJ whole genome shotgun (WGS) entry which is preliminary data.</text>
</comment>
<evidence type="ECO:0000259" key="1">
    <source>
        <dbReference type="Pfam" id="PF00534"/>
    </source>
</evidence>
<dbReference type="Pfam" id="PF00534">
    <property type="entry name" value="Glycos_transf_1"/>
    <property type="match status" value="1"/>
</dbReference>
<protein>
    <submittedName>
        <fullName evidence="3">Alpha-D-kanosaminyltransferase</fullName>
        <ecNumber evidence="3">2.4.1.301</ecNumber>
    </submittedName>
</protein>
<dbReference type="CDD" id="cd03801">
    <property type="entry name" value="GT4_PimA-like"/>
    <property type="match status" value="1"/>
</dbReference>
<dbReference type="PANTHER" id="PTHR12526">
    <property type="entry name" value="GLYCOSYLTRANSFERASE"/>
    <property type="match status" value="1"/>
</dbReference>
<dbReference type="Pfam" id="PF13439">
    <property type="entry name" value="Glyco_transf_4"/>
    <property type="match status" value="1"/>
</dbReference>
<dbReference type="OrthoDB" id="9815550at2"/>
<organism evidence="3 4">
    <name type="scientific">Symmachiella macrocystis</name>
    <dbReference type="NCBI Taxonomy" id="2527985"/>
    <lineage>
        <taxon>Bacteria</taxon>
        <taxon>Pseudomonadati</taxon>
        <taxon>Planctomycetota</taxon>
        <taxon>Planctomycetia</taxon>
        <taxon>Planctomycetales</taxon>
        <taxon>Planctomycetaceae</taxon>
        <taxon>Symmachiella</taxon>
    </lineage>
</organism>
<evidence type="ECO:0000313" key="3">
    <source>
        <dbReference type="EMBL" id="TWU06964.1"/>
    </source>
</evidence>
<evidence type="ECO:0000313" key="4">
    <source>
        <dbReference type="Proteomes" id="UP000320735"/>
    </source>
</evidence>
<keyword evidence="3" id="KW-0808">Transferase</keyword>
<gene>
    <name evidence="3" type="primary">kanE_3</name>
    <name evidence="3" type="ORF">CA54_53680</name>
</gene>
<evidence type="ECO:0000259" key="2">
    <source>
        <dbReference type="Pfam" id="PF13439"/>
    </source>
</evidence>
<dbReference type="RefSeq" id="WP_146373796.1">
    <property type="nucleotide sequence ID" value="NZ_SJPP01000003.1"/>
</dbReference>
<accession>A0A5C6B8X0</accession>